<gene>
    <name evidence="1" type="ORF">SAMN04488128_104312</name>
</gene>
<dbReference type="AlphaFoldDB" id="A0A1T4TBQ4"/>
<evidence type="ECO:0000313" key="2">
    <source>
        <dbReference type="Proteomes" id="UP000190367"/>
    </source>
</evidence>
<organism evidence="1 2">
    <name type="scientific">Chitinophaga eiseniae</name>
    <dbReference type="NCBI Taxonomy" id="634771"/>
    <lineage>
        <taxon>Bacteria</taxon>
        <taxon>Pseudomonadati</taxon>
        <taxon>Bacteroidota</taxon>
        <taxon>Chitinophagia</taxon>
        <taxon>Chitinophagales</taxon>
        <taxon>Chitinophagaceae</taxon>
        <taxon>Chitinophaga</taxon>
    </lineage>
</organism>
<dbReference type="Proteomes" id="UP000190367">
    <property type="component" value="Unassembled WGS sequence"/>
</dbReference>
<sequence length="84" mass="9258">MIYPSPLLRGIPISHGGSPSISFPYEAQELAIWGDLLGASPACQRPPDTTTAHFYGDEDMKKYLPGMRKMVPGNYCRQCPDTGR</sequence>
<protein>
    <submittedName>
        <fullName evidence="1">Uncharacterized protein</fullName>
    </submittedName>
</protein>
<proteinExistence type="predicted"/>
<accession>A0A1T4TBQ4</accession>
<evidence type="ECO:0000313" key="1">
    <source>
        <dbReference type="EMBL" id="SKA37598.1"/>
    </source>
</evidence>
<reference evidence="2" key="1">
    <citation type="submission" date="2017-02" db="EMBL/GenBank/DDBJ databases">
        <authorList>
            <person name="Varghese N."/>
            <person name="Submissions S."/>
        </authorList>
    </citation>
    <scope>NUCLEOTIDE SEQUENCE [LARGE SCALE GENOMIC DNA]</scope>
    <source>
        <strain evidence="2">DSM 22224</strain>
    </source>
</reference>
<dbReference type="EMBL" id="FUWZ01000004">
    <property type="protein sequence ID" value="SKA37598.1"/>
    <property type="molecule type" value="Genomic_DNA"/>
</dbReference>
<name>A0A1T4TBQ4_9BACT</name>
<keyword evidence="2" id="KW-1185">Reference proteome</keyword>